<dbReference type="CDD" id="cd22852">
    <property type="entry name" value="SMN_C"/>
    <property type="match status" value="1"/>
</dbReference>
<evidence type="ECO:0000256" key="2">
    <source>
        <dbReference type="ARBA" id="ARBA00005371"/>
    </source>
</evidence>
<evidence type="ECO:0000256" key="1">
    <source>
        <dbReference type="ARBA" id="ARBA00004123"/>
    </source>
</evidence>
<dbReference type="PANTHER" id="PTHR39267:SF1">
    <property type="entry name" value="SURVIVAL MOTOR NEURON PROTEIN"/>
    <property type="match status" value="1"/>
</dbReference>
<keyword evidence="4" id="KW-0508">mRNA splicing</keyword>
<dbReference type="GO" id="GO:0008380">
    <property type="term" value="P:RNA splicing"/>
    <property type="evidence" value="ECO:0007669"/>
    <property type="project" value="UniProtKB-KW"/>
</dbReference>
<keyword evidence="9" id="KW-1185">Reference proteome</keyword>
<feature type="compositionally biased region" description="Acidic residues" evidence="6">
    <location>
        <begin position="79"/>
        <end position="91"/>
    </location>
</feature>
<organism evidence="8 9">
    <name type="scientific">Xylona heveae (strain CBS 132557 / TC161)</name>
    <dbReference type="NCBI Taxonomy" id="1328760"/>
    <lineage>
        <taxon>Eukaryota</taxon>
        <taxon>Fungi</taxon>
        <taxon>Dikarya</taxon>
        <taxon>Ascomycota</taxon>
        <taxon>Pezizomycotina</taxon>
        <taxon>Xylonomycetes</taxon>
        <taxon>Xylonales</taxon>
        <taxon>Xylonaceae</taxon>
        <taxon>Xylona</taxon>
    </lineage>
</organism>
<evidence type="ECO:0000256" key="4">
    <source>
        <dbReference type="ARBA" id="ARBA00023187"/>
    </source>
</evidence>
<evidence type="ECO:0000313" key="8">
    <source>
        <dbReference type="EMBL" id="KZF25715.1"/>
    </source>
</evidence>
<name>A0A165J4E6_XYLHT</name>
<feature type="compositionally biased region" description="Basic and acidic residues" evidence="6">
    <location>
        <begin position="93"/>
        <end position="107"/>
    </location>
</feature>
<dbReference type="GO" id="GO:0006397">
    <property type="term" value="P:mRNA processing"/>
    <property type="evidence" value="ECO:0007669"/>
    <property type="project" value="UniProtKB-KW"/>
</dbReference>
<dbReference type="PANTHER" id="PTHR39267">
    <property type="entry name" value="SURVIVAL MOTOR NEURON-LIKE PROTEIN 1"/>
    <property type="match status" value="1"/>
</dbReference>
<reference evidence="8 9" key="1">
    <citation type="journal article" date="2016" name="Fungal Biol.">
        <title>The genome of Xylona heveae provides a window into fungal endophytism.</title>
        <authorList>
            <person name="Gazis R."/>
            <person name="Kuo A."/>
            <person name="Riley R."/>
            <person name="LaButti K."/>
            <person name="Lipzen A."/>
            <person name="Lin J."/>
            <person name="Amirebrahimi M."/>
            <person name="Hesse C.N."/>
            <person name="Spatafora J.W."/>
            <person name="Henrissat B."/>
            <person name="Hainaut M."/>
            <person name="Grigoriev I.V."/>
            <person name="Hibbett D.S."/>
        </authorList>
    </citation>
    <scope>NUCLEOTIDE SEQUENCE [LARGE SCALE GENOMIC DNA]</scope>
    <source>
        <strain evidence="8 9">TC161</strain>
    </source>
</reference>
<dbReference type="OrthoDB" id="197400at2759"/>
<dbReference type="AlphaFoldDB" id="A0A165J4E6"/>
<evidence type="ECO:0000313" key="9">
    <source>
        <dbReference type="Proteomes" id="UP000076632"/>
    </source>
</evidence>
<keyword evidence="3" id="KW-0507">mRNA processing</keyword>
<evidence type="ECO:0000259" key="7">
    <source>
        <dbReference type="Pfam" id="PF20636"/>
    </source>
</evidence>
<dbReference type="InterPro" id="IPR047313">
    <property type="entry name" value="SMN_C"/>
</dbReference>
<accession>A0A165J4E6</accession>
<feature type="compositionally biased region" description="Polar residues" evidence="6">
    <location>
        <begin position="111"/>
        <end position="127"/>
    </location>
</feature>
<dbReference type="Pfam" id="PF20636">
    <property type="entry name" value="SMN_G2-BD"/>
    <property type="match status" value="1"/>
</dbReference>
<evidence type="ECO:0000256" key="5">
    <source>
        <dbReference type="ARBA" id="ARBA00023242"/>
    </source>
</evidence>
<dbReference type="InterPro" id="IPR040424">
    <property type="entry name" value="Smn1"/>
</dbReference>
<dbReference type="GO" id="GO:0005634">
    <property type="term" value="C:nucleus"/>
    <property type="evidence" value="ECO:0007669"/>
    <property type="project" value="UniProtKB-SubCell"/>
</dbReference>
<gene>
    <name evidence="8" type="ORF">L228DRAFT_266171</name>
</gene>
<evidence type="ECO:0000256" key="3">
    <source>
        <dbReference type="ARBA" id="ARBA00022664"/>
    </source>
</evidence>
<dbReference type="CDD" id="cd22851">
    <property type="entry name" value="SMN_N"/>
    <property type="match status" value="1"/>
</dbReference>
<feature type="domain" description="Survival Motor Neuron Gemin2-binding" evidence="7">
    <location>
        <begin position="11"/>
        <end position="34"/>
    </location>
</feature>
<dbReference type="Pfam" id="PF20635">
    <property type="entry name" value="SMN_YG-box"/>
    <property type="match status" value="1"/>
</dbReference>
<dbReference type="OMA" id="MMSWYFA"/>
<dbReference type="EMBL" id="KV407455">
    <property type="protein sequence ID" value="KZF25715.1"/>
    <property type="molecule type" value="Genomic_DNA"/>
</dbReference>
<protein>
    <recommendedName>
        <fullName evidence="7">Survival Motor Neuron Gemin2-binding domain-containing protein</fullName>
    </recommendedName>
</protein>
<proteinExistence type="inferred from homology"/>
<keyword evidence="5" id="KW-0539">Nucleus</keyword>
<comment type="similarity">
    <text evidence="2">Belongs to the SMN family.</text>
</comment>
<dbReference type="Proteomes" id="UP000076632">
    <property type="component" value="Unassembled WGS sequence"/>
</dbReference>
<evidence type="ECO:0000256" key="6">
    <source>
        <dbReference type="SAM" id="MobiDB-lite"/>
    </source>
</evidence>
<dbReference type="STRING" id="1328760.A0A165J4E6"/>
<dbReference type="InParanoid" id="A0A165J4E6"/>
<sequence>MGKKNKELSHEEIWDDSALVRSWDDALEEYKRFHSIQARGENVDDLLQKLEAEEDGLADPASGQLRQELAQGEVVQEPEHDEVMEDDEVNENNDQRTKSEDVAKNEGTESLPETQQAANGDHSSNAVSMPPPIPSALVGAVQDDALKNLMMSWYYAGYYTGFYEGQQKARGQDEKKSST</sequence>
<dbReference type="GeneID" id="28899956"/>
<dbReference type="InterPro" id="IPR049481">
    <property type="entry name" value="SMN_G2-BD"/>
</dbReference>
<dbReference type="RefSeq" id="XP_018191270.1">
    <property type="nucleotide sequence ID" value="XM_018334819.1"/>
</dbReference>
<feature type="region of interest" description="Disordered" evidence="6">
    <location>
        <begin position="50"/>
        <end position="136"/>
    </location>
</feature>
<comment type="subcellular location">
    <subcellularLocation>
        <location evidence="1">Nucleus</location>
    </subcellularLocation>
</comment>